<keyword evidence="3" id="KW-1185">Reference proteome</keyword>
<reference evidence="2" key="1">
    <citation type="journal article" date="2020" name="Front. Microbiol.">
        <title>Gene regulatory networks of Penicillium echinulatum 2HH and Penicillium oxalicum 114-2 inferred by a computational biology approach.</title>
        <authorList>
            <person name="Lenz A.R."/>
            <person name="Galan-Vasquez E."/>
            <person name="Balbinot E."/>
            <person name="De Abreu F.P."/>
            <person name="De Oliveira N.S."/>
            <person name="Da Rosa L.O."/>
            <person name="De Avila E Silva S."/>
            <person name="Camassola M."/>
            <person name="Dillon A.J.P."/>
            <person name="Perez-Rueda E."/>
        </authorList>
    </citation>
    <scope>NUCLEOTIDE SEQUENCE</scope>
    <source>
        <strain evidence="2">S1M29</strain>
    </source>
</reference>
<gene>
    <name evidence="2" type="ORF">PECM_007519</name>
</gene>
<comment type="caution">
    <text evidence="2">The sequence shown here is derived from an EMBL/GenBank/DDBJ whole genome shotgun (WGS) entry which is preliminary data.</text>
</comment>
<proteinExistence type="predicted"/>
<dbReference type="Proteomes" id="UP000631181">
    <property type="component" value="Unassembled WGS sequence"/>
</dbReference>
<evidence type="ECO:0000313" key="2">
    <source>
        <dbReference type="EMBL" id="KAF7719228.1"/>
    </source>
</evidence>
<evidence type="ECO:0000256" key="1">
    <source>
        <dbReference type="SAM" id="MobiDB-lite"/>
    </source>
</evidence>
<feature type="region of interest" description="Disordered" evidence="1">
    <location>
        <begin position="1"/>
        <end position="26"/>
    </location>
</feature>
<sequence>MSSSSSSTNFNPLAGNKKFEEEQQRQTYTEWAKETYNGQYEKWMPWMEDQYLKWFGKGDNKASYATKDTLSNTKVTGIDQVDKLQDDTNNLVGNQLGNNGLLKPVGQFASKEGINRAERNGKDESGSYGGPASGAWEKSKEGAGSVGSGLASGAESVSNATIGNIPGVKGMMGGGEKK</sequence>
<dbReference type="OrthoDB" id="3001700at2759"/>
<organism evidence="2 3">
    <name type="scientific">Penicillium ucsense</name>
    <dbReference type="NCBI Taxonomy" id="2839758"/>
    <lineage>
        <taxon>Eukaryota</taxon>
        <taxon>Fungi</taxon>
        <taxon>Dikarya</taxon>
        <taxon>Ascomycota</taxon>
        <taxon>Pezizomycotina</taxon>
        <taxon>Eurotiomycetes</taxon>
        <taxon>Eurotiomycetidae</taxon>
        <taxon>Eurotiales</taxon>
        <taxon>Aspergillaceae</taxon>
        <taxon>Penicillium</taxon>
    </lineage>
</organism>
<name>A0A8J8W6Q5_9EURO</name>
<feature type="compositionally biased region" description="Low complexity" evidence="1">
    <location>
        <begin position="148"/>
        <end position="158"/>
    </location>
</feature>
<dbReference type="EMBL" id="WIWV01000007">
    <property type="protein sequence ID" value="KAF7719228.1"/>
    <property type="molecule type" value="Genomic_DNA"/>
</dbReference>
<protein>
    <submittedName>
        <fullName evidence="2">Uncharacterized protein</fullName>
    </submittedName>
</protein>
<evidence type="ECO:0000313" key="3">
    <source>
        <dbReference type="Proteomes" id="UP000631181"/>
    </source>
</evidence>
<dbReference type="AlphaFoldDB" id="A0A8J8W6Q5"/>
<feature type="region of interest" description="Disordered" evidence="1">
    <location>
        <begin position="117"/>
        <end position="178"/>
    </location>
</feature>
<accession>A0A8J8W6Q5</accession>